<dbReference type="InterPro" id="IPR051184">
    <property type="entry name" value="Tyrosine-phos_adapter"/>
</dbReference>
<accession>A0A1L8DL39</accession>
<sequence>MAGNLKHGKSQEDVCYVVAKYDYAAQGAQELDLRKNERYMLLDDTKHWWRVQNSRNQSGYVPSNYVKKEKPSLFDSIKKKVKKGSGSKTLPNCSPSRQVDSPTMSRRLPVDPSEAIGTAIVKYNYQKVQNDELSLTKGTRILILEKSNDGWWRGQSGNSVGWFPSNYTTEEIDNNDEALHTYAMAENVLDIVVALYSFKSNNEQELSFEKGDRLEIVERPISDPEWYKARNNQGQFGLVPRNYLQELTEYLSGPFRGAQIGGIGSDNGSVDRHKDNIPGPVQQTLERPNLAGKSWYYGAITRNQCDTVLNQHGHDGDYLIRDSETNMGDYSVSLKAPGRNKHFRVHVEGNMYCIGQRKFHNLDQLVDHYQRAPIYTNKQGEKLYLVRPLPKANGT</sequence>
<dbReference type="PRINTS" id="PR00401">
    <property type="entry name" value="SH2DOMAIN"/>
</dbReference>
<dbReference type="CDD" id="cd11766">
    <property type="entry name" value="SH3_Nck_2"/>
    <property type="match status" value="1"/>
</dbReference>
<dbReference type="GO" id="GO:0016477">
    <property type="term" value="P:cell migration"/>
    <property type="evidence" value="ECO:0007669"/>
    <property type="project" value="TreeGrafter"/>
</dbReference>
<evidence type="ECO:0000259" key="7">
    <source>
        <dbReference type="PROSITE" id="PS50001"/>
    </source>
</evidence>
<dbReference type="Pfam" id="PF00018">
    <property type="entry name" value="SH3_1"/>
    <property type="match status" value="3"/>
</dbReference>
<proteinExistence type="predicted"/>
<dbReference type="FunFam" id="3.30.505.10:FF:000027">
    <property type="entry name" value="Cytoplasmic protein nck1"/>
    <property type="match status" value="1"/>
</dbReference>
<dbReference type="PRINTS" id="PR00452">
    <property type="entry name" value="SH3DOMAIN"/>
</dbReference>
<dbReference type="CDD" id="cd11767">
    <property type="entry name" value="SH3_Nck_3"/>
    <property type="match status" value="1"/>
</dbReference>
<dbReference type="GO" id="GO:0030971">
    <property type="term" value="F:receptor tyrosine kinase binding"/>
    <property type="evidence" value="ECO:0007669"/>
    <property type="project" value="TreeGrafter"/>
</dbReference>
<dbReference type="SUPFAM" id="SSF50044">
    <property type="entry name" value="SH3-domain"/>
    <property type="match status" value="3"/>
</dbReference>
<feature type="region of interest" description="Disordered" evidence="6">
    <location>
        <begin position="83"/>
        <end position="108"/>
    </location>
</feature>
<evidence type="ECO:0000259" key="8">
    <source>
        <dbReference type="PROSITE" id="PS50002"/>
    </source>
</evidence>
<dbReference type="PANTHER" id="PTHR19969:SF14">
    <property type="entry name" value="DREADLOCKS, ISOFORM B"/>
    <property type="match status" value="1"/>
</dbReference>
<dbReference type="CDD" id="cd09943">
    <property type="entry name" value="SH2_Nck_family"/>
    <property type="match status" value="1"/>
</dbReference>
<evidence type="ECO:0000256" key="6">
    <source>
        <dbReference type="SAM" id="MobiDB-lite"/>
    </source>
</evidence>
<dbReference type="InterPro" id="IPR001452">
    <property type="entry name" value="SH3_domain"/>
</dbReference>
<keyword evidence="1 5" id="KW-0728">SH3 domain</keyword>
<protein>
    <submittedName>
        <fullName evidence="9">Putative adaptor protein nck/dock</fullName>
    </submittedName>
</protein>
<dbReference type="SMART" id="SM00326">
    <property type="entry name" value="SH3"/>
    <property type="match status" value="3"/>
</dbReference>
<evidence type="ECO:0000256" key="2">
    <source>
        <dbReference type="ARBA" id="ARBA00022553"/>
    </source>
</evidence>
<feature type="domain" description="SH3" evidence="8">
    <location>
        <begin position="12"/>
        <end position="71"/>
    </location>
</feature>
<dbReference type="EMBL" id="GFDF01006906">
    <property type="protein sequence ID" value="JAV07178.1"/>
    <property type="molecule type" value="Transcribed_RNA"/>
</dbReference>
<feature type="domain" description="SH3" evidence="8">
    <location>
        <begin position="187"/>
        <end position="249"/>
    </location>
</feature>
<dbReference type="PIRSF" id="PIRSF037874">
    <property type="entry name" value="Cytoplasmic_NCK"/>
    <property type="match status" value="1"/>
</dbReference>
<feature type="domain" description="SH3" evidence="8">
    <location>
        <begin position="114"/>
        <end position="173"/>
    </location>
</feature>
<dbReference type="FunFam" id="2.30.30.40:FF:000061">
    <property type="entry name" value="Cytoplasmic protein"/>
    <property type="match status" value="1"/>
</dbReference>
<keyword evidence="3 4" id="KW-0727">SH2 domain</keyword>
<dbReference type="PROSITE" id="PS50001">
    <property type="entry name" value="SH2"/>
    <property type="match status" value="1"/>
</dbReference>
<evidence type="ECO:0000256" key="5">
    <source>
        <dbReference type="PROSITE-ProRule" id="PRU00192"/>
    </source>
</evidence>
<name>A0A1L8DL39_9DIPT</name>
<dbReference type="GO" id="GO:0048013">
    <property type="term" value="P:ephrin receptor signaling pathway"/>
    <property type="evidence" value="ECO:0007669"/>
    <property type="project" value="TreeGrafter"/>
</dbReference>
<dbReference type="InterPro" id="IPR000980">
    <property type="entry name" value="SH2"/>
</dbReference>
<dbReference type="GO" id="GO:0005737">
    <property type="term" value="C:cytoplasm"/>
    <property type="evidence" value="ECO:0007669"/>
    <property type="project" value="TreeGrafter"/>
</dbReference>
<dbReference type="GO" id="GO:0048468">
    <property type="term" value="P:cell development"/>
    <property type="evidence" value="ECO:0007669"/>
    <property type="project" value="UniProtKB-ARBA"/>
</dbReference>
<dbReference type="AlphaFoldDB" id="A0A1L8DL39"/>
<dbReference type="PROSITE" id="PS50002">
    <property type="entry name" value="SH3"/>
    <property type="match status" value="3"/>
</dbReference>
<evidence type="ECO:0000256" key="3">
    <source>
        <dbReference type="ARBA" id="ARBA00022999"/>
    </source>
</evidence>
<evidence type="ECO:0000256" key="1">
    <source>
        <dbReference type="ARBA" id="ARBA00022443"/>
    </source>
</evidence>
<dbReference type="InterPro" id="IPR036860">
    <property type="entry name" value="SH2_dom_sf"/>
</dbReference>
<dbReference type="CDD" id="cd11765">
    <property type="entry name" value="SH3_Nck_1"/>
    <property type="match status" value="1"/>
</dbReference>
<evidence type="ECO:0000313" key="9">
    <source>
        <dbReference type="EMBL" id="JAV07178.1"/>
    </source>
</evidence>
<dbReference type="FunFam" id="2.30.30.40:FF:000110">
    <property type="entry name" value="Cytoplasmic protein"/>
    <property type="match status" value="1"/>
</dbReference>
<dbReference type="GO" id="GO:0035591">
    <property type="term" value="F:signaling adaptor activity"/>
    <property type="evidence" value="ECO:0007669"/>
    <property type="project" value="TreeGrafter"/>
</dbReference>
<evidence type="ECO:0000256" key="4">
    <source>
        <dbReference type="PROSITE-ProRule" id="PRU00191"/>
    </source>
</evidence>
<dbReference type="InterPro" id="IPR017304">
    <property type="entry name" value="NCK"/>
</dbReference>
<dbReference type="Gene3D" id="2.30.30.40">
    <property type="entry name" value="SH3 Domains"/>
    <property type="match status" value="3"/>
</dbReference>
<dbReference type="SUPFAM" id="SSF55550">
    <property type="entry name" value="SH2 domain"/>
    <property type="match status" value="1"/>
</dbReference>
<dbReference type="GO" id="GO:0009653">
    <property type="term" value="P:anatomical structure morphogenesis"/>
    <property type="evidence" value="ECO:0007669"/>
    <property type="project" value="UniProtKB-ARBA"/>
</dbReference>
<dbReference type="SMART" id="SM00252">
    <property type="entry name" value="SH2"/>
    <property type="match status" value="1"/>
</dbReference>
<keyword evidence="2" id="KW-0597">Phosphoprotein</keyword>
<feature type="compositionally biased region" description="Polar residues" evidence="6">
    <location>
        <begin position="89"/>
        <end position="104"/>
    </location>
</feature>
<dbReference type="InterPro" id="IPR036028">
    <property type="entry name" value="SH3-like_dom_sf"/>
</dbReference>
<feature type="domain" description="SH2" evidence="7">
    <location>
        <begin position="295"/>
        <end position="389"/>
    </location>
</feature>
<dbReference type="PANTHER" id="PTHR19969">
    <property type="entry name" value="SH2-SH3 ADAPTOR PROTEIN-RELATED"/>
    <property type="match status" value="1"/>
</dbReference>
<organism evidence="9">
    <name type="scientific">Nyssomyia neivai</name>
    <dbReference type="NCBI Taxonomy" id="330878"/>
    <lineage>
        <taxon>Eukaryota</taxon>
        <taxon>Metazoa</taxon>
        <taxon>Ecdysozoa</taxon>
        <taxon>Arthropoda</taxon>
        <taxon>Hexapoda</taxon>
        <taxon>Insecta</taxon>
        <taxon>Pterygota</taxon>
        <taxon>Neoptera</taxon>
        <taxon>Endopterygota</taxon>
        <taxon>Diptera</taxon>
        <taxon>Nematocera</taxon>
        <taxon>Psychodoidea</taxon>
        <taxon>Psychodidae</taxon>
        <taxon>Nyssomyia</taxon>
    </lineage>
</organism>
<dbReference type="Gene3D" id="3.30.505.10">
    <property type="entry name" value="SH2 domain"/>
    <property type="match status" value="1"/>
</dbReference>
<reference evidence="9" key="1">
    <citation type="submission" date="2016-12" db="EMBL/GenBank/DDBJ databases">
        <title>An insight into the sialome and mialome of the sand fly, Nyssomyia neivai.</title>
        <authorList>
            <person name="Sebastian V."/>
            <person name="Goulart T.M."/>
            <person name="Oliveira W."/>
            <person name="Calvo E."/>
            <person name="Oliveira L.F."/>
            <person name="Pinto M.C."/>
            <person name="Rosselino A.M."/>
            <person name="Ribeiro J.M."/>
        </authorList>
    </citation>
    <scope>NUCLEOTIDE SEQUENCE</scope>
</reference>
<dbReference type="Pfam" id="PF00017">
    <property type="entry name" value="SH2"/>
    <property type="match status" value="1"/>
</dbReference>